<dbReference type="PANTHER" id="PTHR35526:SF3">
    <property type="entry name" value="ANTI-SIGMA-F FACTOR RSBW"/>
    <property type="match status" value="1"/>
</dbReference>
<gene>
    <name evidence="3" type="ORF">V5O49_09855</name>
</gene>
<dbReference type="InterPro" id="IPR036890">
    <property type="entry name" value="HATPase_C_sf"/>
</dbReference>
<feature type="domain" description="Histidine kinase/HSP90-like ATPase" evidence="2">
    <location>
        <begin position="28"/>
        <end position="136"/>
    </location>
</feature>
<keyword evidence="1" id="KW-0808">Transferase</keyword>
<proteinExistence type="predicted"/>
<evidence type="ECO:0000313" key="3">
    <source>
        <dbReference type="EMBL" id="MEG3615424.1"/>
    </source>
</evidence>
<dbReference type="Pfam" id="PF13581">
    <property type="entry name" value="HATPase_c_2"/>
    <property type="match status" value="1"/>
</dbReference>
<dbReference type="RefSeq" id="WP_332902073.1">
    <property type="nucleotide sequence ID" value="NZ_JBAGLP010000117.1"/>
</dbReference>
<keyword evidence="4" id="KW-1185">Reference proteome</keyword>
<keyword evidence="1" id="KW-0418">Kinase</keyword>
<accession>A0ABU7Z7D2</accession>
<reference evidence="3" key="1">
    <citation type="journal article" date="2024" name="Antonie Van Leeuwenhoek">
        <title>Isoptericola haloaureus sp. nov., a dimorphic actinobacterium isolated from mangrove sediments of southeast India, implicating biosaline agricultural significance through nitrogen fixation and salt tolerance genes.</title>
        <authorList>
            <person name="Prathaban M."/>
            <person name="Prathiviraj R."/>
            <person name="Ravichandran M."/>
            <person name="Natarajan S.D."/>
            <person name="Sobanaa M."/>
            <person name="Hari Krishna Kumar S."/>
            <person name="Chandrasekar V."/>
            <person name="Selvin J."/>
        </authorList>
    </citation>
    <scope>NUCLEOTIDE SEQUENCE</scope>
    <source>
        <strain evidence="3">MP1014</strain>
    </source>
</reference>
<dbReference type="CDD" id="cd16936">
    <property type="entry name" value="HATPase_RsbW-like"/>
    <property type="match status" value="1"/>
</dbReference>
<sequence length="148" mass="15493">MVDTRITAAPAPDGFREVRSWPLLTIDELAALRGDLEANLPAARSASLDEVPESVLLVASELATNAIEHGGGPAAVRLLAREGEFLLDVADRTPSSAPQVAEDPSARGGFGLLLAARLADAVGWYATSAGKHVWATFTAARREPVVPV</sequence>
<evidence type="ECO:0000256" key="1">
    <source>
        <dbReference type="ARBA" id="ARBA00022527"/>
    </source>
</evidence>
<comment type="caution">
    <text evidence="3">The sequence shown here is derived from an EMBL/GenBank/DDBJ whole genome shotgun (WGS) entry which is preliminary data.</text>
</comment>
<dbReference type="PANTHER" id="PTHR35526">
    <property type="entry name" value="ANTI-SIGMA-F FACTOR RSBW-RELATED"/>
    <property type="match status" value="1"/>
</dbReference>
<dbReference type="InterPro" id="IPR003594">
    <property type="entry name" value="HATPase_dom"/>
</dbReference>
<name>A0ABU7Z7D2_9MICO</name>
<dbReference type="Gene3D" id="3.30.565.10">
    <property type="entry name" value="Histidine kinase-like ATPase, C-terminal domain"/>
    <property type="match status" value="1"/>
</dbReference>
<dbReference type="Proteomes" id="UP001310387">
    <property type="component" value="Unassembled WGS sequence"/>
</dbReference>
<evidence type="ECO:0000259" key="2">
    <source>
        <dbReference type="Pfam" id="PF13581"/>
    </source>
</evidence>
<dbReference type="GO" id="GO:0005524">
    <property type="term" value="F:ATP binding"/>
    <property type="evidence" value="ECO:0007669"/>
    <property type="project" value="UniProtKB-KW"/>
</dbReference>
<evidence type="ECO:0000313" key="4">
    <source>
        <dbReference type="Proteomes" id="UP001310387"/>
    </source>
</evidence>
<keyword evidence="3" id="KW-0067">ATP-binding</keyword>
<keyword evidence="3" id="KW-0547">Nucleotide-binding</keyword>
<keyword evidence="1" id="KW-0723">Serine/threonine-protein kinase</keyword>
<dbReference type="EMBL" id="JBAGLP010000117">
    <property type="protein sequence ID" value="MEG3615424.1"/>
    <property type="molecule type" value="Genomic_DNA"/>
</dbReference>
<protein>
    <submittedName>
        <fullName evidence="3">ATP-binding protein</fullName>
    </submittedName>
</protein>
<dbReference type="SUPFAM" id="SSF55874">
    <property type="entry name" value="ATPase domain of HSP90 chaperone/DNA topoisomerase II/histidine kinase"/>
    <property type="match status" value="1"/>
</dbReference>
<organism evidence="3 4">
    <name type="scientific">Isoptericola haloaureus</name>
    <dbReference type="NCBI Taxonomy" id="1542902"/>
    <lineage>
        <taxon>Bacteria</taxon>
        <taxon>Bacillati</taxon>
        <taxon>Actinomycetota</taxon>
        <taxon>Actinomycetes</taxon>
        <taxon>Micrococcales</taxon>
        <taxon>Promicromonosporaceae</taxon>
        <taxon>Isoptericola</taxon>
    </lineage>
</organism>
<reference evidence="3" key="2">
    <citation type="submission" date="2024-02" db="EMBL/GenBank/DDBJ databases">
        <authorList>
            <person name="Prathaban M."/>
            <person name="Mythili R."/>
            <person name="Sharmila Devi N."/>
            <person name="Sobanaa M."/>
            <person name="Prathiviraj R."/>
            <person name="Selvin J."/>
        </authorList>
    </citation>
    <scope>NUCLEOTIDE SEQUENCE</scope>
    <source>
        <strain evidence="3">MP1014</strain>
    </source>
</reference>
<dbReference type="InterPro" id="IPR050267">
    <property type="entry name" value="Anti-sigma-factor_SerPK"/>
</dbReference>